<feature type="region of interest" description="Disordered" evidence="1">
    <location>
        <begin position="55"/>
        <end position="94"/>
    </location>
</feature>
<dbReference type="GO" id="GO:0005524">
    <property type="term" value="F:ATP binding"/>
    <property type="evidence" value="ECO:0007669"/>
    <property type="project" value="UniProtKB-KW"/>
</dbReference>
<name>A0ABS3Y6K8_9ACTN</name>
<keyword evidence="3" id="KW-1185">Reference proteome</keyword>
<evidence type="ECO:0000256" key="1">
    <source>
        <dbReference type="SAM" id="MobiDB-lite"/>
    </source>
</evidence>
<evidence type="ECO:0000313" key="2">
    <source>
        <dbReference type="EMBL" id="MBO8203229.1"/>
    </source>
</evidence>
<organism evidence="2 3">
    <name type="scientific">Streptomyces smyrnaeus</name>
    <dbReference type="NCBI Taxonomy" id="1387713"/>
    <lineage>
        <taxon>Bacteria</taxon>
        <taxon>Bacillati</taxon>
        <taxon>Actinomycetota</taxon>
        <taxon>Actinomycetes</taxon>
        <taxon>Kitasatosporales</taxon>
        <taxon>Streptomycetaceae</taxon>
        <taxon>Streptomyces</taxon>
    </lineage>
</organism>
<dbReference type="InterPro" id="IPR036890">
    <property type="entry name" value="HATPase_C_sf"/>
</dbReference>
<dbReference type="EMBL" id="JAFFZM010000036">
    <property type="protein sequence ID" value="MBO8203229.1"/>
    <property type="molecule type" value="Genomic_DNA"/>
</dbReference>
<sequence length="126" mass="13744">MPRSTDRLATTPTRPAVQRGSTRRGAHLARLLTTQWLDERDCSVPQYALVPAAPHLERADGREEAEGGVTDARADKPLPPGAPWPPDDDGESGRGLLLVDALANRWGHRVNDPITKTLWAELELPG</sequence>
<evidence type="ECO:0000313" key="3">
    <source>
        <dbReference type="Proteomes" id="UP000721954"/>
    </source>
</evidence>
<dbReference type="Gene3D" id="3.30.565.10">
    <property type="entry name" value="Histidine kinase-like ATPase, C-terminal domain"/>
    <property type="match status" value="1"/>
</dbReference>
<keyword evidence="2" id="KW-0067">ATP-binding</keyword>
<keyword evidence="2" id="KW-0547">Nucleotide-binding</keyword>
<accession>A0ABS3Y6K8</accession>
<feature type="region of interest" description="Disordered" evidence="1">
    <location>
        <begin position="1"/>
        <end position="25"/>
    </location>
</feature>
<protein>
    <submittedName>
        <fullName evidence="2">ATP-binding protein</fullName>
    </submittedName>
</protein>
<reference evidence="2 3" key="1">
    <citation type="submission" date="2021-02" db="EMBL/GenBank/DDBJ databases">
        <title>Streptomyces spirodelae sp. nov., isolated from duckweed.</title>
        <authorList>
            <person name="Saimee Y."/>
            <person name="Duangmal K."/>
        </authorList>
    </citation>
    <scope>NUCLEOTIDE SEQUENCE [LARGE SCALE GENOMIC DNA]</scope>
    <source>
        <strain evidence="2 3">DSM 42105</strain>
    </source>
</reference>
<feature type="compositionally biased region" description="Basic and acidic residues" evidence="1">
    <location>
        <begin position="55"/>
        <end position="65"/>
    </location>
</feature>
<dbReference type="Proteomes" id="UP000721954">
    <property type="component" value="Unassembled WGS sequence"/>
</dbReference>
<gene>
    <name evidence="2" type="ORF">JW613_33855</name>
</gene>
<proteinExistence type="predicted"/>
<comment type="caution">
    <text evidence="2">The sequence shown here is derived from an EMBL/GenBank/DDBJ whole genome shotgun (WGS) entry which is preliminary data.</text>
</comment>